<evidence type="ECO:0000313" key="3">
    <source>
        <dbReference type="Proteomes" id="UP001497392"/>
    </source>
</evidence>
<dbReference type="SUPFAM" id="SSF53474">
    <property type="entry name" value="alpha/beta-Hydrolases"/>
    <property type="match status" value="1"/>
</dbReference>
<dbReference type="PANTHER" id="PTHR37471">
    <property type="entry name" value="UNNAMED PRODUCT"/>
    <property type="match status" value="1"/>
</dbReference>
<accession>A0ABP1G258</accession>
<keyword evidence="3" id="KW-1185">Reference proteome</keyword>
<organism evidence="2 3">
    <name type="scientific">Coccomyxa viridis</name>
    <dbReference type="NCBI Taxonomy" id="1274662"/>
    <lineage>
        <taxon>Eukaryota</taxon>
        <taxon>Viridiplantae</taxon>
        <taxon>Chlorophyta</taxon>
        <taxon>core chlorophytes</taxon>
        <taxon>Trebouxiophyceae</taxon>
        <taxon>Trebouxiophyceae incertae sedis</taxon>
        <taxon>Coccomyxaceae</taxon>
        <taxon>Coccomyxa</taxon>
    </lineage>
</organism>
<proteinExistence type="predicted"/>
<dbReference type="Gene3D" id="3.40.50.1820">
    <property type="entry name" value="alpha/beta hydrolase"/>
    <property type="match status" value="1"/>
</dbReference>
<evidence type="ECO:0000256" key="1">
    <source>
        <dbReference type="SAM" id="MobiDB-lite"/>
    </source>
</evidence>
<feature type="compositionally biased region" description="Low complexity" evidence="1">
    <location>
        <begin position="259"/>
        <end position="270"/>
    </location>
</feature>
<feature type="compositionally biased region" description="Basic and acidic residues" evidence="1">
    <location>
        <begin position="239"/>
        <end position="250"/>
    </location>
</feature>
<reference evidence="2 3" key="1">
    <citation type="submission" date="2024-06" db="EMBL/GenBank/DDBJ databases">
        <authorList>
            <person name="Kraege A."/>
            <person name="Thomma B."/>
        </authorList>
    </citation>
    <scope>NUCLEOTIDE SEQUENCE [LARGE SCALE GENOMIC DNA]</scope>
</reference>
<sequence>MIASAADTQMLAATIHNSPTGTIEQATPLRANLKLAAVTVVSCFLGHCLYSFAACRSSLHQIAAFWLCLELAFFTWTCWRYRIINQLVDFRYEAARVAEVKRRFLRLDQCIPLDGFLTGWFLGAPVESIRRGNVEDFVAYGFYSRYMHQLPPHLQRATAEFVRQMEAKWSRELPEGRNPDIKFMAHVWEDLRVLPKPLALHLACEVMSMVGHAVLRYMGFRMENCQGFSYWIRQPGRDKKPAVSQERPETPNRSQGNTPSVSPFDSPSVSARTSADDEVDYNRLMRSAELLRTRSIIHRRGDSFSSLRSDDDVGDLDDFEQRPLFFMHGVGLGLIPYLGLIQQILWACPSTPTILLEVPHVSLRLQLRAMSVDDVAHAAAQILWRHSYQEACFVAHSYGTFCASRICQLHRSLVHSMVLVDPVCFLTCYPQLLYSFVYKVPTLDETLGSITGLLSAARFLFSRDMIIAETFCRKFQWHELMLWPEDMPPHALVCLSHNDDLVPSPMVAKHIAETHPTATVMYHPTAGHGGFLVDLPWQQQMVQGIKELVELPEEGMSGLLGSGGSKQLEGKPSMLRSVHSMRTVSIISRYAAQALAQAEAH</sequence>
<feature type="region of interest" description="Disordered" evidence="1">
    <location>
        <begin position="239"/>
        <end position="275"/>
    </location>
</feature>
<gene>
    <name evidence="2" type="primary">g7232</name>
    <name evidence="2" type="ORF">VP750_LOCUS6192</name>
</gene>
<name>A0ABP1G258_9CHLO</name>
<dbReference type="InterPro" id="IPR029058">
    <property type="entry name" value="AB_hydrolase_fold"/>
</dbReference>
<comment type="caution">
    <text evidence="2">The sequence shown here is derived from an EMBL/GenBank/DDBJ whole genome shotgun (WGS) entry which is preliminary data.</text>
</comment>
<dbReference type="Proteomes" id="UP001497392">
    <property type="component" value="Unassembled WGS sequence"/>
</dbReference>
<evidence type="ECO:0000313" key="2">
    <source>
        <dbReference type="EMBL" id="CAL5224533.1"/>
    </source>
</evidence>
<dbReference type="EMBL" id="CAXHTA020000011">
    <property type="protein sequence ID" value="CAL5224533.1"/>
    <property type="molecule type" value="Genomic_DNA"/>
</dbReference>
<protein>
    <submittedName>
        <fullName evidence="2">G7232 protein</fullName>
    </submittedName>
</protein>
<dbReference type="PANTHER" id="PTHR37471:SF1">
    <property type="entry name" value="AB HYDROLASE-1 DOMAIN-CONTAINING PROTEIN"/>
    <property type="match status" value="1"/>
</dbReference>